<evidence type="ECO:0000313" key="11">
    <source>
        <dbReference type="Proteomes" id="UP000178393"/>
    </source>
</evidence>
<dbReference type="InterPro" id="IPR051673">
    <property type="entry name" value="SSDNA_exonuclease_RecJ"/>
</dbReference>
<evidence type="ECO:0000256" key="4">
    <source>
        <dbReference type="ARBA" id="ARBA00022801"/>
    </source>
</evidence>
<dbReference type="PANTHER" id="PTHR30255">
    <property type="entry name" value="SINGLE-STRANDED-DNA-SPECIFIC EXONUCLEASE RECJ"/>
    <property type="match status" value="1"/>
</dbReference>
<dbReference type="GO" id="GO:0006281">
    <property type="term" value="P:DNA repair"/>
    <property type="evidence" value="ECO:0007669"/>
    <property type="project" value="InterPro"/>
</dbReference>
<dbReference type="GO" id="GO:0006310">
    <property type="term" value="P:DNA recombination"/>
    <property type="evidence" value="ECO:0007669"/>
    <property type="project" value="InterPro"/>
</dbReference>
<reference evidence="10 11" key="1">
    <citation type="journal article" date="2016" name="Nat. Commun.">
        <title>Thousands of microbial genomes shed light on interconnected biogeochemical processes in an aquifer system.</title>
        <authorList>
            <person name="Anantharaman K."/>
            <person name="Brown C.T."/>
            <person name="Hug L.A."/>
            <person name="Sharon I."/>
            <person name="Castelle C.J."/>
            <person name="Probst A.J."/>
            <person name="Thomas B.C."/>
            <person name="Singh A."/>
            <person name="Wilkins M.J."/>
            <person name="Karaoz U."/>
            <person name="Brodie E.L."/>
            <person name="Williams K.H."/>
            <person name="Hubbard S.S."/>
            <person name="Banfield J.F."/>
        </authorList>
    </citation>
    <scope>NUCLEOTIDE SEQUENCE [LARGE SCALE GENOMIC DNA]</scope>
</reference>
<protein>
    <recommendedName>
        <fullName evidence="2">Single-stranded-DNA-specific exonuclease RecJ</fullName>
    </recommendedName>
</protein>
<comment type="similarity">
    <text evidence="1">Belongs to the RecJ family.</text>
</comment>
<sequence>KKTKDWLIATLAKNRGLFTKKALDEFLNPKFEQILDVKIGDIQKAIARIDKAIKKGEKIIVYSDYDADGICATAITWETLHDLGADVMPYVPHRVKEGYGLSTDAISELAKKGIKLIITVDHGVTATEQVDFANRLGIDVIVTDHHVLPEKLPKAYAIVHTTGMCGAGVAWRLCWETAEKLNPKLSEKVAERLELAAIATIADLVPLVGANRAIVKIGLEKMEETKRPGIKALIKVSGINDKVGTFEVGFILAPRINAMGRIENGMDSLRLLCARTERQAEELASLLSKTNNRRQTLTAKAIESALSMVNEDDAVGVVVHDEWHEGIIGLVASRLVETHKKPMVVISRRETVSKGSARSIAGFNIVEAIRFSSEYLIDGGGHPMAAGFSIKTEHIEAFSQKIKGFAAERITDDLMVQNISVECELEKEDINGQTLKIIEMFAPFGVANPEPVFLTRNLEVEDIRTVGSLSEHLKIQLDGFSTIAFRMGEKRALLRPGYSVDVVYTISQDRYNGDGAIQLKIKDLNIASTQLPI</sequence>
<dbReference type="GO" id="GO:0008409">
    <property type="term" value="F:5'-3' exonuclease activity"/>
    <property type="evidence" value="ECO:0007669"/>
    <property type="project" value="InterPro"/>
</dbReference>
<dbReference type="NCBIfam" id="TIGR00644">
    <property type="entry name" value="recJ"/>
    <property type="match status" value="1"/>
</dbReference>
<dbReference type="InterPro" id="IPR001667">
    <property type="entry name" value="DDH_dom"/>
</dbReference>
<evidence type="ECO:0000256" key="6">
    <source>
        <dbReference type="SAM" id="Coils"/>
    </source>
</evidence>
<keyword evidence="3" id="KW-0540">Nuclease</keyword>
<dbReference type="EMBL" id="MFBH01000038">
    <property type="protein sequence ID" value="OGD98913.1"/>
    <property type="molecule type" value="Genomic_DNA"/>
</dbReference>
<dbReference type="Pfam" id="PF02272">
    <property type="entry name" value="DHHA1"/>
    <property type="match status" value="1"/>
</dbReference>
<evidence type="ECO:0000256" key="3">
    <source>
        <dbReference type="ARBA" id="ARBA00022722"/>
    </source>
</evidence>
<evidence type="ECO:0000256" key="1">
    <source>
        <dbReference type="ARBA" id="ARBA00005915"/>
    </source>
</evidence>
<evidence type="ECO:0000259" key="8">
    <source>
        <dbReference type="Pfam" id="PF02272"/>
    </source>
</evidence>
<dbReference type="SUPFAM" id="SSF64182">
    <property type="entry name" value="DHH phosphoesterases"/>
    <property type="match status" value="1"/>
</dbReference>
<dbReference type="InterPro" id="IPR038763">
    <property type="entry name" value="DHH_sf"/>
</dbReference>
<feature type="coiled-coil region" evidence="6">
    <location>
        <begin position="266"/>
        <end position="300"/>
    </location>
</feature>
<dbReference type="GO" id="GO:0003676">
    <property type="term" value="F:nucleic acid binding"/>
    <property type="evidence" value="ECO:0007669"/>
    <property type="project" value="InterPro"/>
</dbReference>
<dbReference type="InterPro" id="IPR041122">
    <property type="entry name" value="RecJ_OB"/>
</dbReference>
<evidence type="ECO:0000256" key="2">
    <source>
        <dbReference type="ARBA" id="ARBA00019841"/>
    </source>
</evidence>
<organism evidence="10 11">
    <name type="scientific">Candidatus Curtissbacteria bacterium RIFCSPHIGHO2_12_41_11</name>
    <dbReference type="NCBI Taxonomy" id="1797718"/>
    <lineage>
        <taxon>Bacteria</taxon>
        <taxon>Candidatus Curtissiibacteriota</taxon>
    </lineage>
</organism>
<keyword evidence="5 10" id="KW-0269">Exonuclease</keyword>
<evidence type="ECO:0000259" key="9">
    <source>
        <dbReference type="Pfam" id="PF17768"/>
    </source>
</evidence>
<comment type="caution">
    <text evidence="10">The sequence shown here is derived from an EMBL/GenBank/DDBJ whole genome shotgun (WGS) entry which is preliminary data.</text>
</comment>
<proteinExistence type="inferred from homology"/>
<dbReference type="AlphaFoldDB" id="A0A1F5H454"/>
<keyword evidence="6" id="KW-0175">Coiled coil</keyword>
<accession>A0A1F5H454</accession>
<dbReference type="PANTHER" id="PTHR30255:SF2">
    <property type="entry name" value="SINGLE-STRANDED-DNA-SPECIFIC EXONUCLEASE RECJ"/>
    <property type="match status" value="1"/>
</dbReference>
<dbReference type="InterPro" id="IPR003156">
    <property type="entry name" value="DHHA1_dom"/>
</dbReference>
<dbReference type="Gene3D" id="3.90.1640.30">
    <property type="match status" value="1"/>
</dbReference>
<dbReference type="Gene3D" id="3.10.310.30">
    <property type="match status" value="1"/>
</dbReference>
<evidence type="ECO:0000313" key="10">
    <source>
        <dbReference type="EMBL" id="OGD98913.1"/>
    </source>
</evidence>
<dbReference type="Pfam" id="PF01368">
    <property type="entry name" value="DHH"/>
    <property type="match status" value="1"/>
</dbReference>
<feature type="domain" description="RecJ OB" evidence="9">
    <location>
        <begin position="422"/>
        <end position="523"/>
    </location>
</feature>
<feature type="domain" description="DHHA1" evidence="8">
    <location>
        <begin position="317"/>
        <end position="407"/>
    </location>
</feature>
<feature type="domain" description="DDH" evidence="7">
    <location>
        <begin position="58"/>
        <end position="193"/>
    </location>
</feature>
<keyword evidence="4" id="KW-0378">Hydrolase</keyword>
<dbReference type="Proteomes" id="UP000178393">
    <property type="component" value="Unassembled WGS sequence"/>
</dbReference>
<dbReference type="InterPro" id="IPR004610">
    <property type="entry name" value="RecJ"/>
</dbReference>
<gene>
    <name evidence="10" type="ORF">A2W45_01970</name>
</gene>
<dbReference type="Pfam" id="PF17768">
    <property type="entry name" value="RecJ_OB"/>
    <property type="match status" value="1"/>
</dbReference>
<evidence type="ECO:0000256" key="5">
    <source>
        <dbReference type="ARBA" id="ARBA00022839"/>
    </source>
</evidence>
<feature type="non-terminal residue" evidence="10">
    <location>
        <position position="1"/>
    </location>
</feature>
<name>A0A1F5H454_9BACT</name>
<evidence type="ECO:0000259" key="7">
    <source>
        <dbReference type="Pfam" id="PF01368"/>
    </source>
</evidence>